<protein>
    <submittedName>
        <fullName evidence="1">Uncharacterized DUF497 family protein</fullName>
    </submittedName>
</protein>
<accession>A0ABU0I5E4</accession>
<sequence length="105" mass="11448">MRMVWDDHKRAANILKHGMDFADAADRFEWEGAMIAPAHADRFGAPRFMAVGWLEGRMVSLTFAPLGTEAIAAISLRTASNRERRAYAAQCEDDASGPHGADADG</sequence>
<dbReference type="InterPro" id="IPR007460">
    <property type="entry name" value="BrnT_toxin"/>
</dbReference>
<gene>
    <name evidence="1" type="ORF">QO012_003356</name>
</gene>
<dbReference type="Pfam" id="PF04365">
    <property type="entry name" value="BrnT_toxin"/>
    <property type="match status" value="1"/>
</dbReference>
<dbReference type="RefSeq" id="WP_238202024.1">
    <property type="nucleotide sequence ID" value="NZ_BPQE01000008.1"/>
</dbReference>
<evidence type="ECO:0000313" key="2">
    <source>
        <dbReference type="Proteomes" id="UP001231124"/>
    </source>
</evidence>
<dbReference type="Gene3D" id="3.10.450.530">
    <property type="entry name" value="Ribonuclease toxin, BrnT, of type II toxin-antitoxin system"/>
    <property type="match status" value="1"/>
</dbReference>
<proteinExistence type="predicted"/>
<evidence type="ECO:0000313" key="1">
    <source>
        <dbReference type="EMBL" id="MDQ0448844.1"/>
    </source>
</evidence>
<comment type="caution">
    <text evidence="1">The sequence shown here is derived from an EMBL/GenBank/DDBJ whole genome shotgun (WGS) entry which is preliminary data.</text>
</comment>
<organism evidence="1 2">
    <name type="scientific">Methylobacterium aerolatum</name>
    <dbReference type="NCBI Taxonomy" id="418708"/>
    <lineage>
        <taxon>Bacteria</taxon>
        <taxon>Pseudomonadati</taxon>
        <taxon>Pseudomonadota</taxon>
        <taxon>Alphaproteobacteria</taxon>
        <taxon>Hyphomicrobiales</taxon>
        <taxon>Methylobacteriaceae</taxon>
        <taxon>Methylobacterium</taxon>
    </lineage>
</organism>
<reference evidence="1 2" key="1">
    <citation type="submission" date="2023-07" db="EMBL/GenBank/DDBJ databases">
        <title>Genomic Encyclopedia of Type Strains, Phase IV (KMG-IV): sequencing the most valuable type-strain genomes for metagenomic binning, comparative biology and taxonomic classification.</title>
        <authorList>
            <person name="Goeker M."/>
        </authorList>
    </citation>
    <scope>NUCLEOTIDE SEQUENCE [LARGE SCALE GENOMIC DNA]</scope>
    <source>
        <strain evidence="1 2">DSM 19013</strain>
    </source>
</reference>
<dbReference type="Proteomes" id="UP001231124">
    <property type="component" value="Unassembled WGS sequence"/>
</dbReference>
<keyword evidence="2" id="KW-1185">Reference proteome</keyword>
<dbReference type="InterPro" id="IPR038573">
    <property type="entry name" value="BrnT_sf"/>
</dbReference>
<name>A0ABU0I5E4_9HYPH</name>
<dbReference type="EMBL" id="JAUSVP010000011">
    <property type="protein sequence ID" value="MDQ0448844.1"/>
    <property type="molecule type" value="Genomic_DNA"/>
</dbReference>